<organism evidence="1 2">
    <name type="scientific">Microthlaspi erraticum</name>
    <dbReference type="NCBI Taxonomy" id="1685480"/>
    <lineage>
        <taxon>Eukaryota</taxon>
        <taxon>Viridiplantae</taxon>
        <taxon>Streptophyta</taxon>
        <taxon>Embryophyta</taxon>
        <taxon>Tracheophyta</taxon>
        <taxon>Spermatophyta</taxon>
        <taxon>Magnoliopsida</taxon>
        <taxon>eudicotyledons</taxon>
        <taxon>Gunneridae</taxon>
        <taxon>Pentapetalae</taxon>
        <taxon>rosids</taxon>
        <taxon>malvids</taxon>
        <taxon>Brassicales</taxon>
        <taxon>Brassicaceae</taxon>
        <taxon>Coluteocarpeae</taxon>
        <taxon>Microthlaspi</taxon>
    </lineage>
</organism>
<evidence type="ECO:0000313" key="1">
    <source>
        <dbReference type="EMBL" id="CAA7051405.1"/>
    </source>
</evidence>
<dbReference type="OrthoDB" id="2017695at2759"/>
<reference evidence="1" key="1">
    <citation type="submission" date="2020-01" db="EMBL/GenBank/DDBJ databases">
        <authorList>
            <person name="Mishra B."/>
        </authorList>
    </citation>
    <scope>NUCLEOTIDE SEQUENCE [LARGE SCALE GENOMIC DNA]</scope>
</reference>
<proteinExistence type="predicted"/>
<dbReference type="AlphaFoldDB" id="A0A6D2KAM2"/>
<gene>
    <name evidence="1" type="ORF">MERR_LOCUS38640</name>
</gene>
<protein>
    <submittedName>
        <fullName evidence="1">Uncharacterized protein</fullName>
    </submittedName>
</protein>
<accession>A0A6D2KAM2</accession>
<name>A0A6D2KAM2_9BRAS</name>
<dbReference type="EMBL" id="CACVBM020001475">
    <property type="protein sequence ID" value="CAA7051405.1"/>
    <property type="molecule type" value="Genomic_DNA"/>
</dbReference>
<dbReference type="Proteomes" id="UP000467841">
    <property type="component" value="Unassembled WGS sequence"/>
</dbReference>
<evidence type="ECO:0000313" key="2">
    <source>
        <dbReference type="Proteomes" id="UP000467841"/>
    </source>
</evidence>
<keyword evidence="2" id="KW-1185">Reference proteome</keyword>
<comment type="caution">
    <text evidence="1">The sequence shown here is derived from an EMBL/GenBank/DDBJ whole genome shotgun (WGS) entry which is preliminary data.</text>
</comment>
<sequence length="145" mass="17226">MQHKRRLEAETRAEISVKKVEELSPTLENFDEKWFLSKLGLTQNKTQEYVMTLWHQHLSPNLHKKWIPRIKDASVTLTTYLVPKLQYLTDSSVEVFTPYLTQGYNVSDYLEVNRMMTTGRLHLEKVQVSLRVMYRKLKTWLQKVG</sequence>